<proteinExistence type="inferred from homology"/>
<dbReference type="InterPro" id="IPR038376">
    <property type="entry name" value="ATP_synth_asu_C_sf"/>
</dbReference>
<evidence type="ECO:0000256" key="7">
    <source>
        <dbReference type="ARBA" id="ARBA00022967"/>
    </source>
</evidence>
<evidence type="ECO:0000256" key="1">
    <source>
        <dbReference type="ARBA" id="ARBA00004370"/>
    </source>
</evidence>
<dbReference type="InterPro" id="IPR033732">
    <property type="entry name" value="ATP_synth_F1_a_nt-bd_dom"/>
</dbReference>
<evidence type="ECO:0000256" key="5">
    <source>
        <dbReference type="ARBA" id="ARBA00022741"/>
    </source>
</evidence>
<dbReference type="Proteomes" id="UP001597055">
    <property type="component" value="Unassembled WGS sequence"/>
</dbReference>
<evidence type="ECO:0000313" key="18">
    <source>
        <dbReference type="Proteomes" id="UP001597055"/>
    </source>
</evidence>
<organism evidence="17 18">
    <name type="scientific">Microbacterium insulae</name>
    <dbReference type="NCBI Taxonomy" id="483014"/>
    <lineage>
        <taxon>Bacteria</taxon>
        <taxon>Bacillati</taxon>
        <taxon>Actinomycetota</taxon>
        <taxon>Actinomycetes</taxon>
        <taxon>Micrococcales</taxon>
        <taxon>Microbacteriaceae</taxon>
        <taxon>Microbacterium</taxon>
    </lineage>
</organism>
<evidence type="ECO:0000256" key="13">
    <source>
        <dbReference type="SAM" id="MobiDB-lite"/>
    </source>
</evidence>
<evidence type="ECO:0000256" key="2">
    <source>
        <dbReference type="ARBA" id="ARBA00008936"/>
    </source>
</evidence>
<dbReference type="InterPro" id="IPR005294">
    <property type="entry name" value="ATP_synth_F1_asu"/>
</dbReference>
<evidence type="ECO:0000256" key="11">
    <source>
        <dbReference type="ARBA" id="ARBA00023310"/>
    </source>
</evidence>
<comment type="catalytic activity">
    <reaction evidence="12">
        <text>ATP + H2O + 4 H(+)(in) = ADP + phosphate + 5 H(+)(out)</text>
        <dbReference type="Rhea" id="RHEA:57720"/>
        <dbReference type="ChEBI" id="CHEBI:15377"/>
        <dbReference type="ChEBI" id="CHEBI:15378"/>
        <dbReference type="ChEBI" id="CHEBI:30616"/>
        <dbReference type="ChEBI" id="CHEBI:43474"/>
        <dbReference type="ChEBI" id="CHEBI:456216"/>
        <dbReference type="EC" id="7.1.2.2"/>
    </reaction>
</comment>
<dbReference type="Pfam" id="PF02874">
    <property type="entry name" value="ATP-synt_ab_N"/>
    <property type="match status" value="1"/>
</dbReference>
<keyword evidence="6 12" id="KW-0067">ATP-binding</keyword>
<keyword evidence="11 12" id="KW-0066">ATP synthesis</keyword>
<evidence type="ECO:0000256" key="10">
    <source>
        <dbReference type="ARBA" id="ARBA00023196"/>
    </source>
</evidence>
<feature type="domain" description="ATPase F1/V1/A1 complex alpha/beta subunit N-terminal" evidence="16">
    <location>
        <begin position="31"/>
        <end position="96"/>
    </location>
</feature>
<name>A0ABW3AD42_9MICO</name>
<comment type="subcellular location">
    <subcellularLocation>
        <location evidence="12">Cell membrane</location>
        <topology evidence="12">Peripheral membrane protein</topology>
    </subcellularLocation>
    <subcellularLocation>
        <location evidence="1">Membrane</location>
    </subcellularLocation>
</comment>
<keyword evidence="7 12" id="KW-1278">Translocase</keyword>
<evidence type="ECO:0000256" key="4">
    <source>
        <dbReference type="ARBA" id="ARBA00022475"/>
    </source>
</evidence>
<dbReference type="Gene3D" id="1.20.150.20">
    <property type="entry name" value="ATP synthase alpha/beta chain, C-terminal domain"/>
    <property type="match status" value="1"/>
</dbReference>
<accession>A0ABW3AD42</accession>
<dbReference type="Gene3D" id="2.40.30.20">
    <property type="match status" value="1"/>
</dbReference>
<comment type="function">
    <text evidence="12">Produces ATP from ADP in the presence of a proton gradient across the membrane. The alpha chain is a regulatory subunit.</text>
</comment>
<feature type="region of interest" description="Disordered" evidence="13">
    <location>
        <begin position="521"/>
        <end position="546"/>
    </location>
</feature>
<keyword evidence="8 12" id="KW-0406">Ion transport</keyword>
<protein>
    <recommendedName>
        <fullName evidence="12">ATP synthase subunit alpha</fullName>
        <ecNumber evidence="12">7.1.2.2</ecNumber>
    </recommendedName>
    <alternativeName>
        <fullName evidence="12">ATP synthase F1 sector subunit alpha</fullName>
    </alternativeName>
    <alternativeName>
        <fullName evidence="12">F-ATPase subunit alpha</fullName>
    </alternativeName>
</protein>
<feature type="domain" description="ATPase F1/V1/A1 complex alpha/beta subunit nucleotide-binding" evidence="14">
    <location>
        <begin position="154"/>
        <end position="377"/>
    </location>
</feature>
<evidence type="ECO:0000259" key="15">
    <source>
        <dbReference type="Pfam" id="PF00306"/>
    </source>
</evidence>
<feature type="domain" description="ATP synthase alpha subunit C-terminal" evidence="15">
    <location>
        <begin position="384"/>
        <end position="508"/>
    </location>
</feature>
<keyword evidence="10 12" id="KW-0139">CF(1)</keyword>
<dbReference type="PANTHER" id="PTHR48082">
    <property type="entry name" value="ATP SYNTHASE SUBUNIT ALPHA, MITOCHONDRIAL"/>
    <property type="match status" value="1"/>
</dbReference>
<dbReference type="InterPro" id="IPR020003">
    <property type="entry name" value="ATPase_a/bsu_AS"/>
</dbReference>
<dbReference type="Pfam" id="PF00306">
    <property type="entry name" value="ATP-synt_ab_C"/>
    <property type="match status" value="1"/>
</dbReference>
<dbReference type="RefSeq" id="WP_204979840.1">
    <property type="nucleotide sequence ID" value="NZ_JBHTII010000001.1"/>
</dbReference>
<dbReference type="SUPFAM" id="SSF50615">
    <property type="entry name" value="N-terminal domain of alpha and beta subunits of F1 ATP synthase"/>
    <property type="match status" value="1"/>
</dbReference>
<dbReference type="CDD" id="cd01132">
    <property type="entry name" value="F1-ATPase_alpha_CD"/>
    <property type="match status" value="1"/>
</dbReference>
<feature type="binding site" evidence="12">
    <location>
        <begin position="174"/>
        <end position="181"/>
    </location>
    <ligand>
        <name>ATP</name>
        <dbReference type="ChEBI" id="CHEBI:30616"/>
    </ligand>
</feature>
<dbReference type="InterPro" id="IPR004100">
    <property type="entry name" value="ATPase_F1/V1/A1_a/bsu_N"/>
</dbReference>
<dbReference type="SUPFAM" id="SSF52540">
    <property type="entry name" value="P-loop containing nucleoside triphosphate hydrolases"/>
    <property type="match status" value="1"/>
</dbReference>
<evidence type="ECO:0000259" key="16">
    <source>
        <dbReference type="Pfam" id="PF02874"/>
    </source>
</evidence>
<evidence type="ECO:0000256" key="6">
    <source>
        <dbReference type="ARBA" id="ARBA00022840"/>
    </source>
</evidence>
<dbReference type="InterPro" id="IPR000793">
    <property type="entry name" value="ATP_synth_asu_C"/>
</dbReference>
<dbReference type="SUPFAM" id="SSF47917">
    <property type="entry name" value="C-terminal domain of alpha and beta subunits of F1 ATP synthase"/>
    <property type="match status" value="1"/>
</dbReference>
<sequence>MADLTISPDVIRDALKDFVAAYEPTGAAATEVGTVIDAADGIAHVEGLPGVMANELVTFEDGTLGLAQNLDEHEIGVVVLGEFSGIEAGTAVTRTGEVLSVPVGEGYLGRVVDPLGNPIDGLGEITGIEGRRALELQAPGVMQRKSVHEPLQTGIKAIDAMIPVGRGQRQLIIGDRQTGKTAIAIDTIINQKANWESGDVTKQVRCIYVAIGQKGSTIAAVKGALEDAGAMEYTTIVAAPASDPAGFKYLAPYTGSAIGQHWMYDGKHVLIIFDDLSKQAEAYRAVSLLLRRPPGREAYPGDVFYLHSRLLERCAKLSDELGAGSMTGLPIIETKANDVSAYIPTNVISITDGQIFLQSDLFNANQRPAVDVGISVSRVGGDAQVKSIKKVSGTLKLELAQYRSLEAFAMFASDLDAASRRQLARGARLTELLKQPQYSPYPVEEQVVSIWAGTNGKLDSIEVEDVLSFERELLDYLRRNTTILDTLRDTNVLDDDTVAELGKKTDEFILEFQAGKGQAIGKPGHEEVAAAEAEDVNQEKIVKGRR</sequence>
<feature type="site" description="Required for activity" evidence="12">
    <location>
        <position position="375"/>
    </location>
</feature>
<dbReference type="NCBIfam" id="TIGR00962">
    <property type="entry name" value="atpA"/>
    <property type="match status" value="1"/>
</dbReference>
<evidence type="ECO:0000256" key="8">
    <source>
        <dbReference type="ARBA" id="ARBA00023065"/>
    </source>
</evidence>
<dbReference type="CDD" id="cd18116">
    <property type="entry name" value="ATP-synt_F1_alpha_N"/>
    <property type="match status" value="1"/>
</dbReference>
<keyword evidence="3 12" id="KW-0813">Transport</keyword>
<dbReference type="Pfam" id="PF00006">
    <property type="entry name" value="ATP-synt_ab"/>
    <property type="match status" value="1"/>
</dbReference>
<evidence type="ECO:0000259" key="14">
    <source>
        <dbReference type="Pfam" id="PF00006"/>
    </source>
</evidence>
<dbReference type="EMBL" id="JBHTII010000001">
    <property type="protein sequence ID" value="MFD0788913.1"/>
    <property type="molecule type" value="Genomic_DNA"/>
</dbReference>
<keyword evidence="12" id="KW-0375">Hydrogen ion transport</keyword>
<dbReference type="PANTHER" id="PTHR48082:SF2">
    <property type="entry name" value="ATP SYNTHASE SUBUNIT ALPHA, MITOCHONDRIAL"/>
    <property type="match status" value="1"/>
</dbReference>
<comment type="caution">
    <text evidence="17">The sequence shown here is derived from an EMBL/GenBank/DDBJ whole genome shotgun (WGS) entry which is preliminary data.</text>
</comment>
<gene>
    <name evidence="12 17" type="primary">atpA</name>
    <name evidence="17" type="ORF">ACFQ0P_00770</name>
</gene>
<dbReference type="InterPro" id="IPR036121">
    <property type="entry name" value="ATPase_F1/V1/A1_a/bsu_N_sf"/>
</dbReference>
<dbReference type="InterPro" id="IPR027417">
    <property type="entry name" value="P-loop_NTPase"/>
</dbReference>
<dbReference type="InterPro" id="IPR023366">
    <property type="entry name" value="ATP_synth_asu-like_sf"/>
</dbReference>
<dbReference type="EC" id="7.1.2.2" evidence="12"/>
<dbReference type="CDD" id="cd18113">
    <property type="entry name" value="ATP-synt_F1_alpha_C"/>
    <property type="match status" value="1"/>
</dbReference>
<feature type="compositionally biased region" description="Basic and acidic residues" evidence="13">
    <location>
        <begin position="537"/>
        <end position="546"/>
    </location>
</feature>
<dbReference type="HAMAP" id="MF_01346">
    <property type="entry name" value="ATP_synth_alpha_bact"/>
    <property type="match status" value="1"/>
</dbReference>
<dbReference type="NCBIfam" id="NF009884">
    <property type="entry name" value="PRK13343.1"/>
    <property type="match status" value="1"/>
</dbReference>
<keyword evidence="9 12" id="KW-0472">Membrane</keyword>
<dbReference type="PROSITE" id="PS00152">
    <property type="entry name" value="ATPASE_ALPHA_BETA"/>
    <property type="match status" value="1"/>
</dbReference>
<dbReference type="Gene3D" id="3.40.50.300">
    <property type="entry name" value="P-loop containing nucleotide triphosphate hydrolases"/>
    <property type="match status" value="1"/>
</dbReference>
<evidence type="ECO:0000256" key="9">
    <source>
        <dbReference type="ARBA" id="ARBA00023136"/>
    </source>
</evidence>
<reference evidence="18" key="1">
    <citation type="journal article" date="2019" name="Int. J. Syst. Evol. Microbiol.">
        <title>The Global Catalogue of Microorganisms (GCM) 10K type strain sequencing project: providing services to taxonomists for standard genome sequencing and annotation.</title>
        <authorList>
            <consortium name="The Broad Institute Genomics Platform"/>
            <consortium name="The Broad Institute Genome Sequencing Center for Infectious Disease"/>
            <person name="Wu L."/>
            <person name="Ma J."/>
        </authorList>
    </citation>
    <scope>NUCLEOTIDE SEQUENCE [LARGE SCALE GENOMIC DNA]</scope>
    <source>
        <strain evidence="18">CCUG 54523</strain>
    </source>
</reference>
<evidence type="ECO:0000256" key="3">
    <source>
        <dbReference type="ARBA" id="ARBA00022448"/>
    </source>
</evidence>
<dbReference type="InterPro" id="IPR000194">
    <property type="entry name" value="ATPase_F1/V1/A1_a/bsu_nucl-bd"/>
</dbReference>
<keyword evidence="5 12" id="KW-0547">Nucleotide-binding</keyword>
<keyword evidence="4 12" id="KW-1003">Cell membrane</keyword>
<comment type="similarity">
    <text evidence="2 12">Belongs to the ATPase alpha/beta chains family.</text>
</comment>
<evidence type="ECO:0000256" key="12">
    <source>
        <dbReference type="HAMAP-Rule" id="MF_01346"/>
    </source>
</evidence>
<keyword evidence="18" id="KW-1185">Reference proteome</keyword>
<evidence type="ECO:0000313" key="17">
    <source>
        <dbReference type="EMBL" id="MFD0788913.1"/>
    </source>
</evidence>